<dbReference type="Proteomes" id="UP001610446">
    <property type="component" value="Unassembled WGS sequence"/>
</dbReference>
<sequence>MIGDVPSVPLPPYPHLSVGLPAHPGSKGLATPDSSITSASHPTSAVPYWPLDGFKADSPGSEQVGAQPGELETWAVDYPWPLSPLETCIPHPSCDLWTSDSSTPYSPVSNVLQPYQAPPDYGLQFHSGTHNISPLSPRTAKSPAREGSASFRHGQNAMANNQIIYSASSTVAACLEECLNSYSSFDALKQHRSLFAVGDLSNTSSTPRTIPRLLAQLPEIGHAADGIHAYFENFHPIYPFIDPLSFRHNWPALYTTGQDTGLDPVIYSAFCLVVAIGTLSDASDGRVKGRQDVVTGLQCKTWSLLGDVINSPQTQSVQVLLLHTILQFQLGNESLAWMMCGIASRMAQSLDLHCDAPNELARGHPHLWPCIFTLDTFLSALEGKPTTFTDTVLSQKLHSLGCRTKGLRGDSNMAPTLAEMFYWRVELARVYERYCVSIQKRQLLQCQIATLLDLDTELTKWKEEAPPNLRPGHAIMPTQPLDRLIAILHLDYYLLLCSIQWAIALATGKAPEIRSSHPEIRIRSCEDICLSSARSFIDVLNGIASAYEGSRVFSIAFHSQSCIMILAILYQAVVRHPRRITAKADFESFHAGKTHLERHASPSKLTPALRGLLDDMMTSAERFLAEAQLQGPR</sequence>
<comment type="subcellular location">
    <subcellularLocation>
        <location evidence="1">Nucleus</location>
    </subcellularLocation>
</comment>
<feature type="domain" description="Xylanolytic transcriptional activator regulatory" evidence="5">
    <location>
        <begin position="336"/>
        <end position="404"/>
    </location>
</feature>
<dbReference type="CDD" id="cd12148">
    <property type="entry name" value="fungal_TF_MHR"/>
    <property type="match status" value="1"/>
</dbReference>
<comment type="caution">
    <text evidence="6">The sequence shown here is derived from an EMBL/GenBank/DDBJ whole genome shotgun (WGS) entry which is preliminary data.</text>
</comment>
<reference evidence="6 7" key="1">
    <citation type="submission" date="2024-07" db="EMBL/GenBank/DDBJ databases">
        <title>Section-level genome sequencing and comparative genomics of Aspergillus sections Usti and Cavernicolus.</title>
        <authorList>
            <consortium name="Lawrence Berkeley National Laboratory"/>
            <person name="Nybo J.L."/>
            <person name="Vesth T.C."/>
            <person name="Theobald S."/>
            <person name="Frisvad J.C."/>
            <person name="Larsen T.O."/>
            <person name="Kjaerboelling I."/>
            <person name="Rothschild-Mancinelli K."/>
            <person name="Lyhne E.K."/>
            <person name="Kogle M.E."/>
            <person name="Barry K."/>
            <person name="Clum A."/>
            <person name="Na H."/>
            <person name="Ledsgaard L."/>
            <person name="Lin J."/>
            <person name="Lipzen A."/>
            <person name="Kuo A."/>
            <person name="Riley R."/>
            <person name="Mondo S."/>
            <person name="Labutti K."/>
            <person name="Haridas S."/>
            <person name="Pangalinan J."/>
            <person name="Salamov A.A."/>
            <person name="Simmons B.A."/>
            <person name="Magnuson J.K."/>
            <person name="Chen J."/>
            <person name="Drula E."/>
            <person name="Henrissat B."/>
            <person name="Wiebenga A."/>
            <person name="Lubbers R.J."/>
            <person name="Gomes A.C."/>
            <person name="Makela M.R."/>
            <person name="Stajich J."/>
            <person name="Grigoriev I.V."/>
            <person name="Mortensen U.H."/>
            <person name="De Vries R.P."/>
            <person name="Baker S.E."/>
            <person name="Andersen M.R."/>
        </authorList>
    </citation>
    <scope>NUCLEOTIDE SEQUENCE [LARGE SCALE GENOMIC DNA]</scope>
    <source>
        <strain evidence="6 7">CBS 123904</strain>
    </source>
</reference>
<organism evidence="6 7">
    <name type="scientific">Aspergillus pseudoustus</name>
    <dbReference type="NCBI Taxonomy" id="1810923"/>
    <lineage>
        <taxon>Eukaryota</taxon>
        <taxon>Fungi</taxon>
        <taxon>Dikarya</taxon>
        <taxon>Ascomycota</taxon>
        <taxon>Pezizomycotina</taxon>
        <taxon>Eurotiomycetes</taxon>
        <taxon>Eurotiomycetidae</taxon>
        <taxon>Eurotiales</taxon>
        <taxon>Aspergillaceae</taxon>
        <taxon>Aspergillus</taxon>
        <taxon>Aspergillus subgen. Nidulantes</taxon>
    </lineage>
</organism>
<dbReference type="PANTHER" id="PTHR46910">
    <property type="entry name" value="TRANSCRIPTION FACTOR PDR1"/>
    <property type="match status" value="1"/>
</dbReference>
<evidence type="ECO:0000313" key="7">
    <source>
        <dbReference type="Proteomes" id="UP001610446"/>
    </source>
</evidence>
<protein>
    <submittedName>
        <fullName evidence="6">Fungal-specific transcription factor domain-containing protein</fullName>
    </submittedName>
</protein>
<evidence type="ECO:0000256" key="3">
    <source>
        <dbReference type="ARBA" id="ARBA00023125"/>
    </source>
</evidence>
<dbReference type="PANTHER" id="PTHR46910:SF3">
    <property type="entry name" value="HALOTOLERANCE PROTEIN 9-RELATED"/>
    <property type="match status" value="1"/>
</dbReference>
<proteinExistence type="predicted"/>
<dbReference type="InterPro" id="IPR050987">
    <property type="entry name" value="AtrR-like"/>
</dbReference>
<evidence type="ECO:0000313" key="6">
    <source>
        <dbReference type="EMBL" id="KAL2851094.1"/>
    </source>
</evidence>
<dbReference type="InterPro" id="IPR007219">
    <property type="entry name" value="XnlR_reg_dom"/>
</dbReference>
<accession>A0ABR4KFP4</accession>
<dbReference type="EMBL" id="JBFXLU010000032">
    <property type="protein sequence ID" value="KAL2851094.1"/>
    <property type="molecule type" value="Genomic_DNA"/>
</dbReference>
<name>A0ABR4KFP4_9EURO</name>
<evidence type="ECO:0000256" key="2">
    <source>
        <dbReference type="ARBA" id="ARBA00022723"/>
    </source>
</evidence>
<keyword evidence="7" id="KW-1185">Reference proteome</keyword>
<evidence type="ECO:0000256" key="1">
    <source>
        <dbReference type="ARBA" id="ARBA00004123"/>
    </source>
</evidence>
<evidence type="ECO:0000256" key="4">
    <source>
        <dbReference type="ARBA" id="ARBA00023242"/>
    </source>
</evidence>
<gene>
    <name evidence="6" type="ORF">BJY01DRAFT_245195</name>
</gene>
<dbReference type="SMART" id="SM00906">
    <property type="entry name" value="Fungal_trans"/>
    <property type="match status" value="1"/>
</dbReference>
<keyword evidence="2" id="KW-0479">Metal-binding</keyword>
<evidence type="ECO:0000259" key="5">
    <source>
        <dbReference type="SMART" id="SM00906"/>
    </source>
</evidence>
<keyword evidence="3" id="KW-0238">DNA-binding</keyword>
<keyword evidence="4" id="KW-0539">Nucleus</keyword>
<dbReference type="Pfam" id="PF04082">
    <property type="entry name" value="Fungal_trans"/>
    <property type="match status" value="1"/>
</dbReference>